<proteinExistence type="predicted"/>
<evidence type="ECO:0000313" key="2">
    <source>
        <dbReference type="Proteomes" id="UP001549366"/>
    </source>
</evidence>
<dbReference type="Proteomes" id="UP001549366">
    <property type="component" value="Unassembled WGS sequence"/>
</dbReference>
<accession>A0ABV2SIF6</accession>
<comment type="caution">
    <text evidence="1">The sequence shown here is derived from an EMBL/GenBank/DDBJ whole genome shotgun (WGS) entry which is preliminary data.</text>
</comment>
<keyword evidence="2" id="KW-1185">Reference proteome</keyword>
<organism evidence="1 2">
    <name type="scientific">Endozoicomonas lisbonensis</name>
    <dbReference type="NCBI Taxonomy" id="3120522"/>
    <lineage>
        <taxon>Bacteria</taxon>
        <taxon>Pseudomonadati</taxon>
        <taxon>Pseudomonadota</taxon>
        <taxon>Gammaproteobacteria</taxon>
        <taxon>Oceanospirillales</taxon>
        <taxon>Endozoicomonadaceae</taxon>
        <taxon>Endozoicomonas</taxon>
    </lineage>
</organism>
<sequence length="101" mass="11685">MRSLLLCLFLFLPTYVSAFGYIILNPFNKQGYAYLEQVDSYQWVIILPANITHLYYLSEISFSENSVTYTFNHGTYTSTVVYSYSDCLTNTSCGQTFEYCL</sequence>
<gene>
    <name evidence="1" type="ORF">V5J35_002746</name>
</gene>
<dbReference type="EMBL" id="JBEWTB010000002">
    <property type="protein sequence ID" value="MET4757554.1"/>
    <property type="molecule type" value="Genomic_DNA"/>
</dbReference>
<evidence type="ECO:0000313" key="1">
    <source>
        <dbReference type="EMBL" id="MET4757554.1"/>
    </source>
</evidence>
<name>A0ABV2SIF6_9GAMM</name>
<reference evidence="1 2" key="1">
    <citation type="submission" date="2024-06" db="EMBL/GenBank/DDBJ databases">
        <title>Genomic Encyclopedia of Type Strains, Phase V (KMG-V): Genome sequencing to study the core and pangenomes of soil and plant-associated prokaryotes.</title>
        <authorList>
            <person name="Whitman W."/>
        </authorList>
    </citation>
    <scope>NUCLEOTIDE SEQUENCE [LARGE SCALE GENOMIC DNA]</scope>
    <source>
        <strain evidence="1 2">NE40</strain>
    </source>
</reference>
<protein>
    <submittedName>
        <fullName evidence="1">Uncharacterized protein</fullName>
    </submittedName>
</protein>